<name>A0AAW8NK26_9GAMM</name>
<sequence length="257" mass="29354">MKQIMLACLLMMAAQTSATEVSKCIPTQFDETVTLAYINDGDTITLTDGRLVRLIGIDSPEIDFQFANLSQPYANEAKQFLSSVIQPGQTLQLAFDKKRLDPFGRTLAYVYTTELQHLQELMLANGFAKARVYQNDYFWQCLASVEQLARDNRLGLWGHKSYQPLVAESLKREDTHLWQEIRGVVTGYERKSQVLELNIGENLVMMISQQDIGKFSNILTLELLQKTVLVRGKLYFSYGKYRLNTQHLSQITIENTP</sequence>
<evidence type="ECO:0000259" key="5">
    <source>
        <dbReference type="PROSITE" id="PS50830"/>
    </source>
</evidence>
<dbReference type="PANTHER" id="PTHR12302">
    <property type="entry name" value="EBNA2 BINDING PROTEIN P100"/>
    <property type="match status" value="1"/>
</dbReference>
<dbReference type="AlphaFoldDB" id="A0AAW8NK26"/>
<keyword evidence="2" id="KW-0255">Endonuclease</keyword>
<dbReference type="Proteomes" id="UP001271263">
    <property type="component" value="Unassembled WGS sequence"/>
</dbReference>
<feature type="domain" description="TNase-like" evidence="5">
    <location>
        <begin position="29"/>
        <end position="159"/>
    </location>
</feature>
<dbReference type="Pfam" id="PF00565">
    <property type="entry name" value="SNase"/>
    <property type="match status" value="1"/>
</dbReference>
<evidence type="ECO:0000256" key="3">
    <source>
        <dbReference type="ARBA" id="ARBA00022801"/>
    </source>
</evidence>
<dbReference type="SUPFAM" id="SSF50199">
    <property type="entry name" value="Staphylococcal nuclease"/>
    <property type="match status" value="1"/>
</dbReference>
<evidence type="ECO:0000313" key="8">
    <source>
        <dbReference type="Proteomes" id="UP001259340"/>
    </source>
</evidence>
<dbReference type="Gene3D" id="2.40.50.90">
    <property type="match status" value="1"/>
</dbReference>
<protein>
    <submittedName>
        <fullName evidence="6">Thermonuclease family protein</fullName>
    </submittedName>
</protein>
<keyword evidence="4" id="KW-0732">Signal</keyword>
<dbReference type="PROSITE" id="PS50830">
    <property type="entry name" value="TNASE_3"/>
    <property type="match status" value="1"/>
</dbReference>
<feature type="chain" id="PRO_5043600251" evidence="4">
    <location>
        <begin position="19"/>
        <end position="257"/>
    </location>
</feature>
<reference evidence="7 9" key="1">
    <citation type="journal article" date="2022" name="bioRxiv">
        <title>Prophages regulate Shewanella fidelis 3313 motility and biofilm formation: implications for gut colonization dynamics in Ciona robusta.</title>
        <authorList>
            <person name="Natarajan O."/>
            <person name="Gibboney S.L."/>
            <person name="Young M.N."/>
            <person name="Lim S.J."/>
            <person name="Pluta N."/>
            <person name="Atkinson C.G."/>
            <person name="Leigh B.A."/>
            <person name="Liberti A."/>
            <person name="Kees E.D."/>
            <person name="Breitbart M."/>
            <person name="Gralnick J.A."/>
            <person name="Dishaw L.J."/>
        </authorList>
    </citation>
    <scope>NUCLEOTIDE SEQUENCE [LARGE SCALE GENOMIC DNA]</scope>
    <source>
        <strain evidence="7 9">JG4066</strain>
    </source>
</reference>
<reference evidence="6" key="2">
    <citation type="submission" date="2022-11" db="EMBL/GenBank/DDBJ databases">
        <title>Prophages regulate Shewanella fidelis motility and biofilm formation: implications for gut colonization dynamics in Ciona robusta.</title>
        <authorList>
            <person name="Natarajan O."/>
            <person name="Gibboney S.L."/>
            <person name="Young M.N."/>
            <person name="Lim S.J."/>
            <person name="Pluta N."/>
            <person name="Atkinson C.G.F."/>
            <person name="Leigh B.A."/>
            <person name="Liberti A."/>
            <person name="Kees E."/>
            <person name="Breitbart M."/>
            <person name="Gralnick J."/>
            <person name="Dishaw L.J."/>
        </authorList>
    </citation>
    <scope>NUCLEOTIDE SEQUENCE</scope>
    <source>
        <strain evidence="6">3313</strain>
    </source>
</reference>
<evidence type="ECO:0000256" key="4">
    <source>
        <dbReference type="SAM" id="SignalP"/>
    </source>
</evidence>
<keyword evidence="1" id="KW-0540">Nuclease</keyword>
<dbReference type="SMART" id="SM00318">
    <property type="entry name" value="SNc"/>
    <property type="match status" value="1"/>
</dbReference>
<keyword evidence="9" id="KW-1185">Reference proteome</keyword>
<dbReference type="RefSeq" id="WP_108945315.1">
    <property type="nucleotide sequence ID" value="NZ_JAPMLA010000006.1"/>
</dbReference>
<evidence type="ECO:0000313" key="9">
    <source>
        <dbReference type="Proteomes" id="UP001271263"/>
    </source>
</evidence>
<proteinExistence type="predicted"/>
<gene>
    <name evidence="6" type="ORF">OS133_00320</name>
    <name evidence="7" type="ORF">OS134_13640</name>
</gene>
<comment type="caution">
    <text evidence="6">The sequence shown here is derived from an EMBL/GenBank/DDBJ whole genome shotgun (WGS) entry which is preliminary data.</text>
</comment>
<dbReference type="InterPro" id="IPR016071">
    <property type="entry name" value="Staphylococal_nuclease_OB-fold"/>
</dbReference>
<dbReference type="EMBL" id="JAPMLD010000005">
    <property type="protein sequence ID" value="MDW4825105.1"/>
    <property type="molecule type" value="Genomic_DNA"/>
</dbReference>
<dbReference type="InterPro" id="IPR035437">
    <property type="entry name" value="SNase_OB-fold_sf"/>
</dbReference>
<evidence type="ECO:0000256" key="1">
    <source>
        <dbReference type="ARBA" id="ARBA00022722"/>
    </source>
</evidence>
<evidence type="ECO:0000313" key="7">
    <source>
        <dbReference type="EMBL" id="MDW4825105.1"/>
    </source>
</evidence>
<dbReference type="GO" id="GO:0016787">
    <property type="term" value="F:hydrolase activity"/>
    <property type="evidence" value="ECO:0007669"/>
    <property type="project" value="UniProtKB-KW"/>
</dbReference>
<evidence type="ECO:0000313" key="6">
    <source>
        <dbReference type="EMBL" id="MDR8522144.1"/>
    </source>
</evidence>
<dbReference type="Proteomes" id="UP001259340">
    <property type="component" value="Unassembled WGS sequence"/>
</dbReference>
<dbReference type="PANTHER" id="PTHR12302:SF3">
    <property type="entry name" value="SERINE_THREONINE-PROTEIN KINASE 31"/>
    <property type="match status" value="1"/>
</dbReference>
<organism evidence="6 8">
    <name type="scientific">Shewanella fidelis</name>
    <dbReference type="NCBI Taxonomy" id="173509"/>
    <lineage>
        <taxon>Bacteria</taxon>
        <taxon>Pseudomonadati</taxon>
        <taxon>Pseudomonadota</taxon>
        <taxon>Gammaproteobacteria</taxon>
        <taxon>Alteromonadales</taxon>
        <taxon>Shewanellaceae</taxon>
        <taxon>Shewanella</taxon>
    </lineage>
</organism>
<feature type="signal peptide" evidence="4">
    <location>
        <begin position="1"/>
        <end position="18"/>
    </location>
</feature>
<dbReference type="EMBL" id="JAPMLE010000001">
    <property type="protein sequence ID" value="MDR8522144.1"/>
    <property type="molecule type" value="Genomic_DNA"/>
</dbReference>
<accession>A0AAW8NK26</accession>
<dbReference type="GO" id="GO:0004519">
    <property type="term" value="F:endonuclease activity"/>
    <property type="evidence" value="ECO:0007669"/>
    <property type="project" value="UniProtKB-KW"/>
</dbReference>
<keyword evidence="3" id="KW-0378">Hydrolase</keyword>
<evidence type="ECO:0000256" key="2">
    <source>
        <dbReference type="ARBA" id="ARBA00022759"/>
    </source>
</evidence>